<dbReference type="EMBL" id="CP009962">
    <property type="protein sequence ID" value="AIY39972.1"/>
    <property type="molecule type" value="Genomic_DNA"/>
</dbReference>
<dbReference type="Gene3D" id="3.10.270.10">
    <property type="entry name" value="Urate Oxidase"/>
    <property type="match status" value="1"/>
</dbReference>
<dbReference type="KEGG" id="care:LT85_0812"/>
<sequence length="269" mass="30083">MNTRDQNLTIPDVQSSVDTRRLAIQRVGVKGVRYPLTVRTGAAAQATIGSWNMYVHLPEQQKGTHMSRFIALLEGMEGPLDVASFGELMREMVTLLDAERGRIELTFPYFINKTAPVSGVQSLMDYEVGLTGEINRGKLEISLKVMVPVTSLCPCSKQISAYGAHNQRSHITVNAVLDGEIQVDELIARIEAQASCELFGLLKRPDEKYVTERAYENPKFVEDLVRDVAVALNNEPRVLAYVLEAENFESIHNHSAYALIEHDKRNVLK</sequence>
<evidence type="ECO:0000313" key="4">
    <source>
        <dbReference type="Proteomes" id="UP000030302"/>
    </source>
</evidence>
<organism evidence="3 4">
    <name type="scientific">Collimonas arenae</name>
    <dbReference type="NCBI Taxonomy" id="279058"/>
    <lineage>
        <taxon>Bacteria</taxon>
        <taxon>Pseudomonadati</taxon>
        <taxon>Pseudomonadota</taxon>
        <taxon>Betaproteobacteria</taxon>
        <taxon>Burkholderiales</taxon>
        <taxon>Oxalobacteraceae</taxon>
        <taxon>Collimonas</taxon>
    </lineage>
</organism>
<dbReference type="HAMAP" id="MF_01527_B">
    <property type="entry name" value="GTP_cyclohydrol_B"/>
    <property type="match status" value="1"/>
</dbReference>
<proteinExistence type="inferred from homology"/>
<dbReference type="OrthoDB" id="9774824at2"/>
<reference evidence="4" key="1">
    <citation type="journal article" date="2014" name="Soil Biol. Biochem.">
        <title>Structure and function of bacterial communities in ageing soils: Insights from the Mendocino ecological staircase.</title>
        <authorList>
            <person name="Uroz S."/>
            <person name="Tech J.J."/>
            <person name="Sawaya N.A."/>
            <person name="Frey-Klett P."/>
            <person name="Leveau J.H.J."/>
        </authorList>
    </citation>
    <scope>NUCLEOTIDE SEQUENCE [LARGE SCALE GENOMIC DNA]</scope>
    <source>
        <strain evidence="4">Cal35</strain>
    </source>
</reference>
<comment type="catalytic activity">
    <reaction evidence="2">
        <text>GTP + H2O = 7,8-dihydroneopterin 3'-triphosphate + formate + H(+)</text>
        <dbReference type="Rhea" id="RHEA:17473"/>
        <dbReference type="ChEBI" id="CHEBI:15377"/>
        <dbReference type="ChEBI" id="CHEBI:15378"/>
        <dbReference type="ChEBI" id="CHEBI:15740"/>
        <dbReference type="ChEBI" id="CHEBI:37565"/>
        <dbReference type="ChEBI" id="CHEBI:58462"/>
        <dbReference type="EC" id="3.5.4.16"/>
    </reaction>
</comment>
<dbReference type="RefSeq" id="WP_038485619.1">
    <property type="nucleotide sequence ID" value="NZ_CP009962.1"/>
</dbReference>
<dbReference type="UniPathway" id="UPA00848">
    <property type="reaction ID" value="UER00151"/>
</dbReference>
<dbReference type="PANTHER" id="PTHR36445:SF1">
    <property type="entry name" value="GTP CYCLOHYDROLASE MPTA"/>
    <property type="match status" value="1"/>
</dbReference>
<dbReference type="Pfam" id="PF02649">
    <property type="entry name" value="GCHY-1"/>
    <property type="match status" value="1"/>
</dbReference>
<name>A0A0A1FAS4_9BURK</name>
<dbReference type="EC" id="3.5.4.16" evidence="2"/>
<dbReference type="InterPro" id="IPR003801">
    <property type="entry name" value="GTP_cyclohydrolase_FolE2/MptA"/>
</dbReference>
<comment type="similarity">
    <text evidence="2">Belongs to the GTP cyclohydrolase IV family.</text>
</comment>
<feature type="site" description="May be catalytically important" evidence="2">
    <location>
        <position position="153"/>
    </location>
</feature>
<dbReference type="HOGENOM" id="CLU_062816_1_1_4"/>
<dbReference type="GO" id="GO:0046654">
    <property type="term" value="P:tetrahydrofolate biosynthetic process"/>
    <property type="evidence" value="ECO:0007669"/>
    <property type="project" value="UniProtKB-UniRule"/>
</dbReference>
<dbReference type="STRING" id="279058.LT85_0812"/>
<dbReference type="AlphaFoldDB" id="A0A0A1FAS4"/>
<dbReference type="InterPro" id="IPR022838">
    <property type="entry name" value="GTP_cyclohydrolase_FolE2"/>
</dbReference>
<evidence type="ECO:0000256" key="1">
    <source>
        <dbReference type="ARBA" id="ARBA00022801"/>
    </source>
</evidence>
<protein>
    <recommendedName>
        <fullName evidence="2">GTP cyclohydrolase FolE2</fullName>
        <ecNumber evidence="2">3.5.4.16</ecNumber>
    </recommendedName>
</protein>
<dbReference type="GO" id="GO:0003934">
    <property type="term" value="F:GTP cyclohydrolase I activity"/>
    <property type="evidence" value="ECO:0007669"/>
    <property type="project" value="UniProtKB-UniRule"/>
</dbReference>
<dbReference type="NCBIfam" id="NF010200">
    <property type="entry name" value="PRK13674.1-1"/>
    <property type="match status" value="1"/>
</dbReference>
<evidence type="ECO:0000313" key="3">
    <source>
        <dbReference type="EMBL" id="AIY39972.1"/>
    </source>
</evidence>
<comment type="pathway">
    <text evidence="2">Cofactor biosynthesis; 7,8-dihydroneopterin triphosphate biosynthesis; 7,8-dihydroneopterin triphosphate from GTP: step 1/1.</text>
</comment>
<dbReference type="Proteomes" id="UP000030302">
    <property type="component" value="Chromosome"/>
</dbReference>
<keyword evidence="4" id="KW-1185">Reference proteome</keyword>
<comment type="function">
    <text evidence="2">Converts GTP to 7,8-dihydroneopterin triphosphate.</text>
</comment>
<evidence type="ECO:0000256" key="2">
    <source>
        <dbReference type="HAMAP-Rule" id="MF_01527"/>
    </source>
</evidence>
<gene>
    <name evidence="2" type="primary">folE2</name>
    <name evidence="3" type="ORF">LT85_0812</name>
</gene>
<accession>A0A0A1FAS4</accession>
<dbReference type="PANTHER" id="PTHR36445">
    <property type="entry name" value="GTP CYCLOHYDROLASE MPTA"/>
    <property type="match status" value="1"/>
</dbReference>
<keyword evidence="1 2" id="KW-0378">Hydrolase</keyword>